<dbReference type="InterPro" id="IPR000182">
    <property type="entry name" value="GNAT_dom"/>
</dbReference>
<dbReference type="EMBL" id="MSIE01000047">
    <property type="protein sequence ID" value="OLF14954.1"/>
    <property type="molecule type" value="Genomic_DNA"/>
</dbReference>
<evidence type="ECO:0000313" key="2">
    <source>
        <dbReference type="EMBL" id="OLF14954.1"/>
    </source>
</evidence>
<dbReference type="Gene3D" id="3.40.630.30">
    <property type="match status" value="1"/>
</dbReference>
<dbReference type="SUPFAM" id="SSF55729">
    <property type="entry name" value="Acyl-CoA N-acyltransferases (Nat)"/>
    <property type="match status" value="1"/>
</dbReference>
<protein>
    <recommendedName>
        <fullName evidence="1">N-acetyltransferase domain-containing protein</fullName>
    </recommendedName>
</protein>
<sequence length="242" mass="25391">MRRGWPALAESDLDGWLARVSGGVTQRANSVASLAEPADVDAAVSAVERLYAEHGLPAVFQVGPTARPADLDARLAARGYEFGSPTVFEVAETAAVLARLPAHPVPVTLADEPDESWMDLWWRVDGRGGADARAVARAILTGGPARYAAVDGPHGALAVARLALVGEWGGLYCLAVHPAARRRGLGTAVTRALLADAAPAGVSRCWLQVRAENAAALALYEAAGFTPAARYHYRTSPPPRDS</sequence>
<organism evidence="2 3">
    <name type="scientific">Actinophytocola xanthii</name>
    <dbReference type="NCBI Taxonomy" id="1912961"/>
    <lineage>
        <taxon>Bacteria</taxon>
        <taxon>Bacillati</taxon>
        <taxon>Actinomycetota</taxon>
        <taxon>Actinomycetes</taxon>
        <taxon>Pseudonocardiales</taxon>
        <taxon>Pseudonocardiaceae</taxon>
    </lineage>
</organism>
<evidence type="ECO:0000313" key="3">
    <source>
        <dbReference type="Proteomes" id="UP000185596"/>
    </source>
</evidence>
<dbReference type="Proteomes" id="UP000185596">
    <property type="component" value="Unassembled WGS sequence"/>
</dbReference>
<comment type="caution">
    <text evidence="2">The sequence shown here is derived from an EMBL/GenBank/DDBJ whole genome shotgun (WGS) entry which is preliminary data.</text>
</comment>
<feature type="domain" description="N-acetyltransferase" evidence="1">
    <location>
        <begin position="107"/>
        <end position="242"/>
    </location>
</feature>
<dbReference type="STRING" id="1912961.BU204_24450"/>
<dbReference type="PANTHER" id="PTHR43617:SF20">
    <property type="entry name" value="N-ALPHA-ACETYLTRANSFERASE RIMI"/>
    <property type="match status" value="1"/>
</dbReference>
<name>A0A1Q8CKR0_9PSEU</name>
<dbReference type="PANTHER" id="PTHR43617">
    <property type="entry name" value="L-AMINO ACID N-ACETYLTRANSFERASE"/>
    <property type="match status" value="1"/>
</dbReference>
<dbReference type="PROSITE" id="PS51186">
    <property type="entry name" value="GNAT"/>
    <property type="match status" value="1"/>
</dbReference>
<dbReference type="Pfam" id="PF24553">
    <property type="entry name" value="Rv0428c_C"/>
    <property type="match status" value="1"/>
</dbReference>
<dbReference type="InterPro" id="IPR050276">
    <property type="entry name" value="MshD_Acetyltransferase"/>
</dbReference>
<keyword evidence="3" id="KW-1185">Reference proteome</keyword>
<gene>
    <name evidence="2" type="ORF">BU204_24450</name>
</gene>
<dbReference type="CDD" id="cd04301">
    <property type="entry name" value="NAT_SF"/>
    <property type="match status" value="1"/>
</dbReference>
<dbReference type="InterPro" id="IPR016181">
    <property type="entry name" value="Acyl_CoA_acyltransferase"/>
</dbReference>
<dbReference type="GO" id="GO:0008999">
    <property type="term" value="F:protein-N-terminal-alanine acetyltransferase activity"/>
    <property type="evidence" value="ECO:0007669"/>
    <property type="project" value="TreeGrafter"/>
</dbReference>
<reference evidence="2 3" key="1">
    <citation type="submission" date="2016-12" db="EMBL/GenBank/DDBJ databases">
        <title>The draft genome sequence of Actinophytocola sp. 11-183.</title>
        <authorList>
            <person name="Wang W."/>
            <person name="Yuan L."/>
        </authorList>
    </citation>
    <scope>NUCLEOTIDE SEQUENCE [LARGE SCALE GENOMIC DNA]</scope>
    <source>
        <strain evidence="2 3">11-183</strain>
    </source>
</reference>
<dbReference type="InterPro" id="IPR056935">
    <property type="entry name" value="Rv0428c-like_C"/>
</dbReference>
<proteinExistence type="predicted"/>
<dbReference type="OrthoDB" id="9775595at2"/>
<dbReference type="AlphaFoldDB" id="A0A1Q8CKR0"/>
<evidence type="ECO:0000259" key="1">
    <source>
        <dbReference type="PROSITE" id="PS51186"/>
    </source>
</evidence>
<accession>A0A1Q8CKR0</accession>